<accession>A0A1X6MR36</accession>
<dbReference type="AlphaFoldDB" id="A0A1X6MR36"/>
<dbReference type="InterPro" id="IPR032675">
    <property type="entry name" value="LRR_dom_sf"/>
</dbReference>
<dbReference type="Proteomes" id="UP000194127">
    <property type="component" value="Unassembled WGS sequence"/>
</dbReference>
<protein>
    <submittedName>
        <fullName evidence="2">Uncharacterized protein</fullName>
    </submittedName>
</protein>
<feature type="region of interest" description="Disordered" evidence="1">
    <location>
        <begin position="1"/>
        <end position="28"/>
    </location>
</feature>
<evidence type="ECO:0000313" key="2">
    <source>
        <dbReference type="EMBL" id="OSX58861.1"/>
    </source>
</evidence>
<dbReference type="STRING" id="670580.A0A1X6MR36"/>
<dbReference type="PANTHER" id="PTHR38926">
    <property type="entry name" value="F-BOX DOMAIN CONTAINING PROTEIN, EXPRESSED"/>
    <property type="match status" value="1"/>
</dbReference>
<feature type="compositionally biased region" description="Basic and acidic residues" evidence="1">
    <location>
        <begin position="10"/>
        <end position="24"/>
    </location>
</feature>
<dbReference type="OrthoDB" id="3341212at2759"/>
<dbReference type="PANTHER" id="PTHR38926:SF72">
    <property type="entry name" value="IM:7136021-RELATED"/>
    <property type="match status" value="1"/>
</dbReference>
<evidence type="ECO:0000256" key="1">
    <source>
        <dbReference type="SAM" id="MobiDB-lite"/>
    </source>
</evidence>
<dbReference type="SUPFAM" id="SSF52047">
    <property type="entry name" value="RNI-like"/>
    <property type="match status" value="1"/>
</dbReference>
<organism evidence="2 3">
    <name type="scientific">Postia placenta MAD-698-R-SB12</name>
    <dbReference type="NCBI Taxonomy" id="670580"/>
    <lineage>
        <taxon>Eukaryota</taxon>
        <taxon>Fungi</taxon>
        <taxon>Dikarya</taxon>
        <taxon>Basidiomycota</taxon>
        <taxon>Agaricomycotina</taxon>
        <taxon>Agaricomycetes</taxon>
        <taxon>Polyporales</taxon>
        <taxon>Adustoporiaceae</taxon>
        <taxon>Rhodonia</taxon>
    </lineage>
</organism>
<reference evidence="2 3" key="1">
    <citation type="submission" date="2017-04" db="EMBL/GenBank/DDBJ databases">
        <title>Genome Sequence of the Model Brown-Rot Fungus Postia placenta SB12.</title>
        <authorList>
            <consortium name="DOE Joint Genome Institute"/>
            <person name="Gaskell J."/>
            <person name="Kersten P."/>
            <person name="Larrondo L.F."/>
            <person name="Canessa P."/>
            <person name="Martinez D."/>
            <person name="Hibbett D."/>
            <person name="Schmoll M."/>
            <person name="Kubicek C.P."/>
            <person name="Martinez A.T."/>
            <person name="Yadav J."/>
            <person name="Master E."/>
            <person name="Magnuson J.K."/>
            <person name="James T."/>
            <person name="Yaver D."/>
            <person name="Berka R."/>
            <person name="Labutti K."/>
            <person name="Lipzen A."/>
            <person name="Aerts A."/>
            <person name="Barry K."/>
            <person name="Henrissat B."/>
            <person name="Blanchette R."/>
            <person name="Grigoriev I."/>
            <person name="Cullen D."/>
        </authorList>
    </citation>
    <scope>NUCLEOTIDE SEQUENCE [LARGE SCALE GENOMIC DNA]</scope>
    <source>
        <strain evidence="2 3">MAD-698-R-SB12</strain>
    </source>
</reference>
<dbReference type="GeneID" id="36326159"/>
<sequence length="526" mass="59185">MLGHLKNKHPRPDKVRGRTYRGDPRVPPPDGRCPCDKLPVELLAYIFCLGLVYLPDASEEGRSGPCPQYNTHTAKALPSEIVVSHVCSRWRNIALNTPKLWTQINLSRLIIYNKVGSYLERSQNSPVDISLRLSLFGPNDLRSPVYGKSAISSYIVQVVHGVWQLISEHIPHWRSFILETINPQVMEAFIGLFNGCSPAPMLERLELVDRSEIRSFYKTRKLLRVNIFSGETPKISTIAMSGVYFDWPQTSRTQNLISLTLSHHEFGTGPRYQVLARILRGSPNLKTLTLSDFTPAGDPDEEALELTSEGSPDVPPSCAAMLWSQSLAELAIERMAPELATELVGRLALPNLTRLKIDLPECYDCTDILTTLTHHMPPNDKSLLAGLTELRLKQFCGGTQEAIAAAYKAMPNLETFWFDHDETSPLWLSLLSGHNVTPHLRNLVCEGVSSPRLRTLLSKRQEWGAPLCNVTMIGASEPEVEERKWLELNTHTFVFQKDDFYQDSETDTDFTDDDREGIIFGEECDS</sequence>
<proteinExistence type="predicted"/>
<dbReference type="Gene3D" id="3.80.10.10">
    <property type="entry name" value="Ribonuclease Inhibitor"/>
    <property type="match status" value="1"/>
</dbReference>
<dbReference type="EMBL" id="KZ110603">
    <property type="protein sequence ID" value="OSX58861.1"/>
    <property type="molecule type" value="Genomic_DNA"/>
</dbReference>
<dbReference type="Gene3D" id="1.20.1280.50">
    <property type="match status" value="1"/>
</dbReference>
<dbReference type="RefSeq" id="XP_024335655.1">
    <property type="nucleotide sequence ID" value="XM_024481209.1"/>
</dbReference>
<gene>
    <name evidence="2" type="ORF">POSPLADRAFT_1059954</name>
</gene>
<evidence type="ECO:0000313" key="3">
    <source>
        <dbReference type="Proteomes" id="UP000194127"/>
    </source>
</evidence>
<name>A0A1X6MR36_9APHY</name>
<keyword evidence="3" id="KW-1185">Reference proteome</keyword>